<dbReference type="PROSITE" id="PS00584">
    <property type="entry name" value="PFKB_KINASES_2"/>
    <property type="match status" value="1"/>
</dbReference>
<dbReference type="InterPro" id="IPR002173">
    <property type="entry name" value="Carboh/pur_kinase_PfkB_CS"/>
</dbReference>
<dbReference type="PANTHER" id="PTHR42774:SF3">
    <property type="entry name" value="KETOHEXOKINASE"/>
    <property type="match status" value="1"/>
</dbReference>
<feature type="region of interest" description="Disordered" evidence="5">
    <location>
        <begin position="370"/>
        <end position="394"/>
    </location>
</feature>
<dbReference type="Gene3D" id="3.40.1190.20">
    <property type="match status" value="2"/>
</dbReference>
<keyword evidence="3 4" id="KW-0418">Kinase</keyword>
<gene>
    <name evidence="7" type="ORF">ACJRO7_030222</name>
</gene>
<comment type="similarity">
    <text evidence="1 4">Belongs to the carbohydrate kinase PfkB family.</text>
</comment>
<evidence type="ECO:0000256" key="2">
    <source>
        <dbReference type="ARBA" id="ARBA00022679"/>
    </source>
</evidence>
<accession>A0ABD3JDE6</accession>
<evidence type="ECO:0000313" key="7">
    <source>
        <dbReference type="EMBL" id="KAL3725170.1"/>
    </source>
</evidence>
<dbReference type="SUPFAM" id="SSF53613">
    <property type="entry name" value="Ribokinase-like"/>
    <property type="match status" value="1"/>
</dbReference>
<dbReference type="PANTHER" id="PTHR42774">
    <property type="entry name" value="PHOSPHOTRANSFERASE SYSTEM TRANSPORT PROTEIN"/>
    <property type="match status" value="1"/>
</dbReference>
<feature type="compositionally biased region" description="Low complexity" evidence="5">
    <location>
        <begin position="379"/>
        <end position="394"/>
    </location>
</feature>
<comment type="caution">
    <text evidence="7">The sequence shown here is derived from an EMBL/GenBank/DDBJ whole genome shotgun (WGS) entry which is preliminary data.</text>
</comment>
<evidence type="ECO:0000259" key="6">
    <source>
        <dbReference type="Pfam" id="PF00294"/>
    </source>
</evidence>
<keyword evidence="8" id="KW-1185">Reference proteome</keyword>
<organism evidence="7 8">
    <name type="scientific">Eucalyptus globulus</name>
    <name type="common">Tasmanian blue gum</name>
    <dbReference type="NCBI Taxonomy" id="34317"/>
    <lineage>
        <taxon>Eukaryota</taxon>
        <taxon>Viridiplantae</taxon>
        <taxon>Streptophyta</taxon>
        <taxon>Embryophyta</taxon>
        <taxon>Tracheophyta</taxon>
        <taxon>Spermatophyta</taxon>
        <taxon>Magnoliopsida</taxon>
        <taxon>eudicotyledons</taxon>
        <taxon>Gunneridae</taxon>
        <taxon>Pentapetalae</taxon>
        <taxon>rosids</taxon>
        <taxon>malvids</taxon>
        <taxon>Myrtales</taxon>
        <taxon>Myrtaceae</taxon>
        <taxon>Myrtoideae</taxon>
        <taxon>Eucalypteae</taxon>
        <taxon>Eucalyptus</taxon>
    </lineage>
</organism>
<dbReference type="AlphaFoldDB" id="A0ABD3JDE6"/>
<evidence type="ECO:0000256" key="5">
    <source>
        <dbReference type="SAM" id="MobiDB-lite"/>
    </source>
</evidence>
<protein>
    <recommendedName>
        <fullName evidence="6">Carbohydrate kinase PfkB domain-containing protein</fullName>
    </recommendedName>
</protein>
<keyword evidence="2 4" id="KW-0808">Transferase</keyword>
<feature type="domain" description="Carbohydrate kinase PfkB" evidence="6">
    <location>
        <begin position="294"/>
        <end position="356"/>
    </location>
</feature>
<evidence type="ECO:0000256" key="3">
    <source>
        <dbReference type="ARBA" id="ARBA00022777"/>
    </source>
</evidence>
<dbReference type="GO" id="GO:0016301">
    <property type="term" value="F:kinase activity"/>
    <property type="evidence" value="ECO:0007669"/>
    <property type="project" value="UniProtKB-KW"/>
</dbReference>
<evidence type="ECO:0000256" key="1">
    <source>
        <dbReference type="ARBA" id="ARBA00010688"/>
    </source>
</evidence>
<proteinExistence type="inferred from homology"/>
<sequence length="394" mass="42009">MSSGVLPPSQEQPLVVGVGGICLDFLAVLTTFPKPDDKTSCRSMKIQGGGDAANALTCLARLGVRARLISKIADDIHGKTLLEELRADDVDTSFLVVSKGGQTPFSYVMVDQSTRTRTCIFTPGFPLMEPADVSSDLKSALKGANLVYFDARNTDTAILFGQEAAKQNIPILLDAERKRPRLDDLLDLSDYVVCSAKFPQVWTEAPSLPSALISMLLILPKLKFAIVTLGEHGCLMLERSSEAESPLVGEEDADSLFHSLKQEIDDSVAIPMCIPSKVVKLKANGIGTLTGRLFVCTAERIPPSEVVDTTGAGDAFIGAVLYALCTNMPPETMLPFAATVAAAGCKELGARTGLPHWTDPCLASFLEQPSNSVKSNGESHVTVTSSSSRHGIDI</sequence>
<dbReference type="EMBL" id="JBJKBG010000008">
    <property type="protein sequence ID" value="KAL3725170.1"/>
    <property type="molecule type" value="Genomic_DNA"/>
</dbReference>
<dbReference type="Pfam" id="PF00294">
    <property type="entry name" value="PfkB"/>
    <property type="match status" value="2"/>
</dbReference>
<dbReference type="InterPro" id="IPR002139">
    <property type="entry name" value="Ribo/fructo_kinase"/>
</dbReference>
<dbReference type="InterPro" id="IPR052562">
    <property type="entry name" value="Ketohexokinase-related"/>
</dbReference>
<evidence type="ECO:0000313" key="8">
    <source>
        <dbReference type="Proteomes" id="UP001634007"/>
    </source>
</evidence>
<dbReference type="Proteomes" id="UP001634007">
    <property type="component" value="Unassembled WGS sequence"/>
</dbReference>
<name>A0ABD3JDE6_EUCGL</name>
<feature type="domain" description="Carbohydrate kinase PfkB" evidence="6">
    <location>
        <begin position="15"/>
        <end position="243"/>
    </location>
</feature>
<dbReference type="InterPro" id="IPR029056">
    <property type="entry name" value="Ribokinase-like"/>
</dbReference>
<dbReference type="PRINTS" id="PR00990">
    <property type="entry name" value="RIBOKINASE"/>
</dbReference>
<reference evidence="7 8" key="1">
    <citation type="submission" date="2024-11" db="EMBL/GenBank/DDBJ databases">
        <title>Chromosome-level genome assembly of Eucalyptus globulus Labill. provides insights into its genome evolution.</title>
        <authorList>
            <person name="Li X."/>
        </authorList>
    </citation>
    <scope>NUCLEOTIDE SEQUENCE [LARGE SCALE GENOMIC DNA]</scope>
    <source>
        <strain evidence="7">CL2024</strain>
        <tissue evidence="7">Fresh tender leaves</tissue>
    </source>
</reference>
<evidence type="ECO:0000256" key="4">
    <source>
        <dbReference type="RuleBase" id="RU003704"/>
    </source>
</evidence>
<dbReference type="InterPro" id="IPR011611">
    <property type="entry name" value="PfkB_dom"/>
</dbReference>